<protein>
    <recommendedName>
        <fullName evidence="6">RNA polymerase I-specific transcription initiation factor RRN6-like protein</fullName>
    </recommendedName>
</protein>
<name>A0ABP0BCH5_9PEZI</name>
<feature type="region of interest" description="Disordered" evidence="1">
    <location>
        <begin position="1073"/>
        <end position="1177"/>
    </location>
</feature>
<dbReference type="InterPro" id="IPR048535">
    <property type="entry name" value="RRN6_beta-prop"/>
</dbReference>
<dbReference type="InterPro" id="IPR019350">
    <property type="entry name" value="RNA_pol_I-sp_TIF_RRN6-like"/>
</dbReference>
<comment type="caution">
    <text evidence="4">The sequence shown here is derived from an EMBL/GenBank/DDBJ whole genome shotgun (WGS) entry which is preliminary data.</text>
</comment>
<evidence type="ECO:0000256" key="1">
    <source>
        <dbReference type="SAM" id="MobiDB-lite"/>
    </source>
</evidence>
<feature type="domain" description="RRN6 beta-propeller" evidence="2">
    <location>
        <begin position="158"/>
        <end position="550"/>
    </location>
</feature>
<evidence type="ECO:0000259" key="2">
    <source>
        <dbReference type="Pfam" id="PF10214"/>
    </source>
</evidence>
<sequence length="1177" mass="129321">MAERRRPGQPASSKPLVVGLVRDHRVNDLVYGHVGRLAYVSIEDLKDINDKDNRNENENDSDHEPDDGDNDSHMAIGPLLTNRIAGSVYTFQEVARFQEWYLPTARDISGIRTVAPQYLNRLLAEAPESLSGVAGPLYPGFIEAAQESEQLKSPQTRLPLLSYGEITDMSSREPVGRMAVAMATGQSGHALRIVQVQREHWGWHQDGNATLKLSNIDPEDEGHWCDNALSINQIKFTSSGNDGDKSSAKKASRWILVQTAAETIVFQPTLHGVPVQGNKVCACDHAVRGPNYLAAGPIIRIPSKETGGRAHCDVAFNPATDAKPPQLAIIDEAGQWSVWNVVGSTHARKNILLPFLHVRGTFTDGITPGPSMPAMQTMHGLGHLHRVAWLPKATALPGESTQSNTLLLGSATAVNVTSLDKKDSPLRVFNATHNVGLDNIVDVQVSPNNASHVFVLTTTTIFWLDLSSLNTVISPGKYSKTKKPLLLLSCPHLRSPIDKTMKLSLARSTSHLGENVTLALIYSMRHPEVAVFWFPEVTTGSEPTYQQQVFQLARPQFDSVDTKTKTRMLGQQAMLLLSKDVVISQSNARLKDTFGHQYARPGVNIFQIITLGADMSLWSSLCASASGPQPVRLAPFPPVPKRKHSQKNQGTINKKRRVGAKYFRKSFVVPDEFEEYMLHSGPRMGFMDPSEQAAKSLTKGGSNQPFEVYNMARLYNLLDKHLDKAAELAYETTDVVRGFQNPSPLDMIRQILDIAAEHGSFAYTTLLNISNSEYLEEYGADLTDFSWTRQLADIDIGQIEDVRVCISNQMKESKSRNGGAETLYEAMSKLCLIPRVGDGQRYSHETVRRQGLLAFAAVQLYFSQISMVVMPRQVAFGAGAGGGTALTSARTTPGLEDGGLSAASTPYSAHFPRLDSESRFRHILSSSPAPSQQSQSLSQSRNGVPSWLPSSSQDDGLDSDGILPSLEDEGENTVLPDTEQQEQQEEDPVVARLRQYAKSIRSEPPRKDGELRLLSHWPLGSDPEQFHWVPMGAAGEAEEELRRQAQDARDRKRKKMEKRAMRDRERLLMLSGAISGGGGTGSNMGLPSSPVVPRIQPSSQVAPLSSQALPGMNHHYQNQNHRSHKSQPAAMASPRPMASQVFSSQVMASSQPMIRTGGPMSSQRPKKKKPKVARGFK</sequence>
<evidence type="ECO:0008006" key="6">
    <source>
        <dbReference type="Google" id="ProtNLM"/>
    </source>
</evidence>
<feature type="compositionally biased region" description="Low complexity" evidence="1">
    <location>
        <begin position="1126"/>
        <end position="1140"/>
    </location>
</feature>
<feature type="domain" description="RRN6 K-rich C-terminal" evidence="3">
    <location>
        <begin position="1012"/>
        <end position="1176"/>
    </location>
</feature>
<dbReference type="Pfam" id="PF20639">
    <property type="entry name" value="Rrn6_K-rich"/>
    <property type="match status" value="1"/>
</dbReference>
<accession>A0ABP0BCH5</accession>
<feature type="compositionally biased region" description="Polar residues" evidence="1">
    <location>
        <begin position="1141"/>
        <end position="1163"/>
    </location>
</feature>
<feature type="compositionally biased region" description="Basic and acidic residues" evidence="1">
    <location>
        <begin position="49"/>
        <end position="62"/>
    </location>
</feature>
<dbReference type="InterPro" id="IPR048536">
    <property type="entry name" value="Rrn6_K-rich"/>
</dbReference>
<feature type="compositionally biased region" description="Polar residues" evidence="1">
    <location>
        <begin position="1096"/>
        <end position="1108"/>
    </location>
</feature>
<keyword evidence="5" id="KW-1185">Reference proteome</keyword>
<feature type="region of interest" description="Disordered" evidence="1">
    <location>
        <begin position="923"/>
        <end position="989"/>
    </location>
</feature>
<dbReference type="Proteomes" id="UP001642406">
    <property type="component" value="Unassembled WGS sequence"/>
</dbReference>
<feature type="compositionally biased region" description="Acidic residues" evidence="1">
    <location>
        <begin position="979"/>
        <end position="988"/>
    </location>
</feature>
<reference evidence="4 5" key="1">
    <citation type="submission" date="2024-01" db="EMBL/GenBank/DDBJ databases">
        <authorList>
            <person name="Allen C."/>
            <person name="Tagirdzhanova G."/>
        </authorList>
    </citation>
    <scope>NUCLEOTIDE SEQUENCE [LARGE SCALE GENOMIC DNA]</scope>
</reference>
<proteinExistence type="predicted"/>
<evidence type="ECO:0000313" key="4">
    <source>
        <dbReference type="EMBL" id="CAK7216959.1"/>
    </source>
</evidence>
<dbReference type="Pfam" id="PF10214">
    <property type="entry name" value="Rrn6_beta-prop"/>
    <property type="match status" value="1"/>
</dbReference>
<gene>
    <name evidence="4" type="ORF">SBRCBS47491_003000</name>
</gene>
<dbReference type="EMBL" id="CAWUHC010000019">
    <property type="protein sequence ID" value="CAK7216959.1"/>
    <property type="molecule type" value="Genomic_DNA"/>
</dbReference>
<feature type="compositionally biased region" description="Low complexity" evidence="1">
    <location>
        <begin position="924"/>
        <end position="940"/>
    </location>
</feature>
<feature type="region of interest" description="Disordered" evidence="1">
    <location>
        <begin position="49"/>
        <end position="75"/>
    </location>
</feature>
<organism evidence="4 5">
    <name type="scientific">Sporothrix bragantina</name>
    <dbReference type="NCBI Taxonomy" id="671064"/>
    <lineage>
        <taxon>Eukaryota</taxon>
        <taxon>Fungi</taxon>
        <taxon>Dikarya</taxon>
        <taxon>Ascomycota</taxon>
        <taxon>Pezizomycotina</taxon>
        <taxon>Sordariomycetes</taxon>
        <taxon>Sordariomycetidae</taxon>
        <taxon>Ophiostomatales</taxon>
        <taxon>Ophiostomataceae</taxon>
        <taxon>Sporothrix</taxon>
    </lineage>
</organism>
<feature type="compositionally biased region" description="Basic residues" evidence="1">
    <location>
        <begin position="1164"/>
        <end position="1177"/>
    </location>
</feature>
<evidence type="ECO:0000313" key="5">
    <source>
        <dbReference type="Proteomes" id="UP001642406"/>
    </source>
</evidence>
<dbReference type="PANTHER" id="PTHR28221">
    <property type="entry name" value="RNA POLYMERASE I-SPECIFIC TRANSCRIPTION INITIATION FACTOR RRN6"/>
    <property type="match status" value="1"/>
</dbReference>
<evidence type="ECO:0000259" key="3">
    <source>
        <dbReference type="Pfam" id="PF20639"/>
    </source>
</evidence>
<dbReference type="PANTHER" id="PTHR28221:SF2">
    <property type="entry name" value="RNA POLYMERASE I-SPECIFIC TRANSCRIPTION INITIATION FACTOR RRN6"/>
    <property type="match status" value="1"/>
</dbReference>